<proteinExistence type="predicted"/>
<sequence length="270" mass="29076">MHFVEFGSGTPILMIHGLCVDHRLLLGLDPVFAARGTWRRIYLDLPGMGRSVAGAGIRSSDAVAATLVDFVRENLGSQRFAILGNSFGGMLARHLVAEFGDQVLGLGLLCPVVVAEKSGRTLPPRKILRTDPQLLASLDPDDAAAYAELAVIQSRGNWERFRDGALPGLRAFDRRAVGRIAGNYPLAVEPEERVSSFGGPVVLIAGRQDHVVGFEDQLALSGRYGNCTVSVLEEAGHNAHLDQPGQTGALLDGWLADMEARQRPVTDRGY</sequence>
<name>A0ABS4WJ67_9MICC</name>
<gene>
    <name evidence="2" type="ORF">JOF46_004164</name>
</gene>
<dbReference type="PANTHER" id="PTHR43798:SF6">
    <property type="entry name" value="HYDROLASE, PUTATIVE (AFU_ORTHOLOGUE AFUA_4G13070)-RELATED"/>
    <property type="match status" value="1"/>
</dbReference>
<accession>A0ABS4WJ67</accession>
<evidence type="ECO:0000313" key="2">
    <source>
        <dbReference type="EMBL" id="MBP2376252.1"/>
    </source>
</evidence>
<dbReference type="Pfam" id="PF00561">
    <property type="entry name" value="Abhydrolase_1"/>
    <property type="match status" value="1"/>
</dbReference>
<evidence type="ECO:0000259" key="1">
    <source>
        <dbReference type="Pfam" id="PF00561"/>
    </source>
</evidence>
<dbReference type="InterPro" id="IPR050266">
    <property type="entry name" value="AB_hydrolase_sf"/>
</dbReference>
<dbReference type="PANTHER" id="PTHR43798">
    <property type="entry name" value="MONOACYLGLYCEROL LIPASE"/>
    <property type="match status" value="1"/>
</dbReference>
<protein>
    <submittedName>
        <fullName evidence="2">Pimeloyl-ACP methyl ester carboxylesterase</fullName>
    </submittedName>
</protein>
<keyword evidence="3" id="KW-1185">Reference proteome</keyword>
<dbReference type="RefSeq" id="WP_209910992.1">
    <property type="nucleotide sequence ID" value="NZ_BAAAMI010000043.1"/>
</dbReference>
<dbReference type="EMBL" id="JAGIOE010000001">
    <property type="protein sequence ID" value="MBP2376252.1"/>
    <property type="molecule type" value="Genomic_DNA"/>
</dbReference>
<dbReference type="InterPro" id="IPR029058">
    <property type="entry name" value="AB_hydrolase_fold"/>
</dbReference>
<organism evidence="2 3">
    <name type="scientific">Paeniglutamicibacter psychrophenolicus</name>
    <dbReference type="NCBI Taxonomy" id="257454"/>
    <lineage>
        <taxon>Bacteria</taxon>
        <taxon>Bacillati</taxon>
        <taxon>Actinomycetota</taxon>
        <taxon>Actinomycetes</taxon>
        <taxon>Micrococcales</taxon>
        <taxon>Micrococcaceae</taxon>
        <taxon>Paeniglutamicibacter</taxon>
    </lineage>
</organism>
<comment type="caution">
    <text evidence="2">The sequence shown here is derived from an EMBL/GenBank/DDBJ whole genome shotgun (WGS) entry which is preliminary data.</text>
</comment>
<dbReference type="PRINTS" id="PR00111">
    <property type="entry name" value="ABHYDROLASE"/>
</dbReference>
<feature type="domain" description="AB hydrolase-1" evidence="1">
    <location>
        <begin position="11"/>
        <end position="136"/>
    </location>
</feature>
<reference evidence="2 3" key="1">
    <citation type="submission" date="2021-03" db="EMBL/GenBank/DDBJ databases">
        <title>Sequencing the genomes of 1000 actinobacteria strains.</title>
        <authorList>
            <person name="Klenk H.-P."/>
        </authorList>
    </citation>
    <scope>NUCLEOTIDE SEQUENCE [LARGE SCALE GENOMIC DNA]</scope>
    <source>
        <strain evidence="2 3">DSM 15454</strain>
    </source>
</reference>
<dbReference type="Gene3D" id="3.40.50.1820">
    <property type="entry name" value="alpha/beta hydrolase"/>
    <property type="match status" value="1"/>
</dbReference>
<dbReference type="Proteomes" id="UP000766570">
    <property type="component" value="Unassembled WGS sequence"/>
</dbReference>
<dbReference type="SUPFAM" id="SSF53474">
    <property type="entry name" value="alpha/beta-Hydrolases"/>
    <property type="match status" value="1"/>
</dbReference>
<dbReference type="InterPro" id="IPR000073">
    <property type="entry name" value="AB_hydrolase_1"/>
</dbReference>
<evidence type="ECO:0000313" key="3">
    <source>
        <dbReference type="Proteomes" id="UP000766570"/>
    </source>
</evidence>